<keyword evidence="9" id="KW-0408">Iron</keyword>
<evidence type="ECO:0000256" key="8">
    <source>
        <dbReference type="ARBA" id="ARBA00022723"/>
    </source>
</evidence>
<dbReference type="GO" id="GO:0008173">
    <property type="term" value="F:RNA methyltransferase activity"/>
    <property type="evidence" value="ECO:0007669"/>
    <property type="project" value="InterPro"/>
</dbReference>
<dbReference type="OrthoDB" id="204498at2759"/>
<reference evidence="15" key="1">
    <citation type="journal article" date="2006" name="Proc. Natl. Acad. Sci. U.S.A.">
        <title>Genome analysis of the smallest free-living eukaryote Ostreococcus tauri unveils many unique features.</title>
        <authorList>
            <person name="Derelle E."/>
            <person name="Ferraz C."/>
            <person name="Rombauts S."/>
            <person name="Rouze P."/>
            <person name="Worden A.Z."/>
            <person name="Robbens S."/>
            <person name="Partensky F."/>
            <person name="Degroeve S."/>
            <person name="Echeynie S."/>
            <person name="Cooke R."/>
            <person name="Saeys Y."/>
            <person name="Wuyts J."/>
            <person name="Jabbari K."/>
            <person name="Bowler C."/>
            <person name="Panaud O."/>
            <person name="Piegu B."/>
            <person name="Ball S.G."/>
            <person name="Ral J.-P."/>
            <person name="Bouget F.-Y."/>
            <person name="Piganeau G."/>
            <person name="De Baets B."/>
            <person name="Picard A."/>
            <person name="Delseny M."/>
            <person name="Demaille J."/>
            <person name="Van de Peer Y."/>
            <person name="Moreau H."/>
        </authorList>
    </citation>
    <scope>NUCLEOTIDE SEQUENCE [LARGE SCALE GENOMIC DNA]</scope>
    <source>
        <strain evidence="15">OTTH 0595 / CCAP 157/2 / RCC745</strain>
    </source>
</reference>
<accession>A0A090LZ90</accession>
<dbReference type="Proteomes" id="UP000009170">
    <property type="component" value="Unassembled WGS sequence"/>
</dbReference>
<dbReference type="SUPFAM" id="SSF102114">
    <property type="entry name" value="Radical SAM enzymes"/>
    <property type="match status" value="1"/>
</dbReference>
<comment type="subcellular location">
    <subcellularLocation>
        <location evidence="2">Cytoplasm</location>
    </subcellularLocation>
</comment>
<dbReference type="PROSITE" id="PS51918">
    <property type="entry name" value="RADICAL_SAM"/>
    <property type="match status" value="1"/>
</dbReference>
<dbReference type="EMBL" id="CAID01000003">
    <property type="protein sequence ID" value="CEF97315.1"/>
    <property type="molecule type" value="Genomic_DNA"/>
</dbReference>
<protein>
    <submittedName>
        <fullName evidence="14">Radical SAM</fullName>
    </submittedName>
</protein>
<evidence type="ECO:0000256" key="9">
    <source>
        <dbReference type="ARBA" id="ARBA00023004"/>
    </source>
</evidence>
<feature type="compositionally biased region" description="Low complexity" evidence="11">
    <location>
        <begin position="350"/>
        <end position="359"/>
    </location>
</feature>
<dbReference type="Gene3D" id="3.20.20.70">
    <property type="entry name" value="Aldolase class I"/>
    <property type="match status" value="1"/>
</dbReference>
<dbReference type="GeneID" id="9832806"/>
<evidence type="ECO:0000256" key="6">
    <source>
        <dbReference type="ARBA" id="ARBA00022679"/>
    </source>
</evidence>
<dbReference type="SFLD" id="SFLDG01062">
    <property type="entry name" value="methyltransferase_(Class_A)"/>
    <property type="match status" value="1"/>
</dbReference>
<evidence type="ECO:0000313" key="15">
    <source>
        <dbReference type="Proteomes" id="UP000009170"/>
    </source>
</evidence>
<keyword evidence="10" id="KW-0411">Iron-sulfur</keyword>
<dbReference type="RefSeq" id="XP_022838622.1">
    <property type="nucleotide sequence ID" value="XM_022984902.1"/>
</dbReference>
<evidence type="ECO:0000313" key="14">
    <source>
        <dbReference type="EMBL" id="CEF97315.1"/>
    </source>
</evidence>
<dbReference type="AlphaFoldDB" id="A0A090LZ90"/>
<keyword evidence="3" id="KW-0004">4Fe-4S</keyword>
<dbReference type="Pfam" id="PF04055">
    <property type="entry name" value="Radical_SAM"/>
    <property type="match status" value="1"/>
</dbReference>
<dbReference type="InterPro" id="IPR007197">
    <property type="entry name" value="rSAM"/>
</dbReference>
<dbReference type="GO" id="GO:0070475">
    <property type="term" value="P:rRNA base methylation"/>
    <property type="evidence" value="ECO:0007669"/>
    <property type="project" value="TreeGrafter"/>
</dbReference>
<dbReference type="KEGG" id="ota:OT_ostta03g05080"/>
<evidence type="ECO:0000256" key="12">
    <source>
        <dbReference type="SAM" id="Phobius"/>
    </source>
</evidence>
<evidence type="ECO:0000256" key="5">
    <source>
        <dbReference type="ARBA" id="ARBA00022603"/>
    </source>
</evidence>
<proteinExistence type="predicted"/>
<evidence type="ECO:0000256" key="4">
    <source>
        <dbReference type="ARBA" id="ARBA00022490"/>
    </source>
</evidence>
<dbReference type="InterPro" id="IPR013785">
    <property type="entry name" value="Aldolase_TIM"/>
</dbReference>
<keyword evidence="7" id="KW-0949">S-adenosyl-L-methionine</keyword>
<dbReference type="InParanoid" id="A0A090LZ90"/>
<dbReference type="GO" id="GO:0046872">
    <property type="term" value="F:metal ion binding"/>
    <property type="evidence" value="ECO:0007669"/>
    <property type="project" value="UniProtKB-KW"/>
</dbReference>
<keyword evidence="5" id="KW-0489">Methyltransferase</keyword>
<evidence type="ECO:0000256" key="7">
    <source>
        <dbReference type="ARBA" id="ARBA00022691"/>
    </source>
</evidence>
<name>A0A090LZ90_OSTTA</name>
<dbReference type="InterPro" id="IPR058240">
    <property type="entry name" value="rSAM_sf"/>
</dbReference>
<dbReference type="InterPro" id="IPR004383">
    <property type="entry name" value="rRNA_lsu_MTrfase_RlmN/Cfr"/>
</dbReference>
<dbReference type="PANTHER" id="PTHR30544:SF8">
    <property type="entry name" value="RADICAL SAM SUPERFAMILY PROTEIN"/>
    <property type="match status" value="1"/>
</dbReference>
<evidence type="ECO:0000256" key="2">
    <source>
        <dbReference type="ARBA" id="ARBA00004496"/>
    </source>
</evidence>
<dbReference type="CDD" id="cd01335">
    <property type="entry name" value="Radical_SAM"/>
    <property type="match status" value="1"/>
</dbReference>
<feature type="domain" description="Radical SAM core" evidence="13">
    <location>
        <begin position="67"/>
        <end position="294"/>
    </location>
</feature>
<dbReference type="GO" id="GO:0005737">
    <property type="term" value="C:cytoplasm"/>
    <property type="evidence" value="ECO:0007669"/>
    <property type="project" value="UniProtKB-SubCell"/>
</dbReference>
<dbReference type="InterPro" id="IPR040072">
    <property type="entry name" value="Methyltransferase_A"/>
</dbReference>
<dbReference type="STRING" id="70448.A0A090LZ90"/>
<keyword evidence="8" id="KW-0479">Metal-binding</keyword>
<dbReference type="GO" id="GO:0030488">
    <property type="term" value="P:tRNA methylation"/>
    <property type="evidence" value="ECO:0007669"/>
    <property type="project" value="TreeGrafter"/>
</dbReference>
<keyword evidence="15" id="KW-1185">Reference proteome</keyword>
<feature type="transmembrane region" description="Helical" evidence="12">
    <location>
        <begin position="364"/>
        <end position="382"/>
    </location>
</feature>
<keyword evidence="6" id="KW-0808">Transferase</keyword>
<feature type="region of interest" description="Disordered" evidence="11">
    <location>
        <begin position="313"/>
        <end position="360"/>
    </location>
</feature>
<keyword evidence="4" id="KW-0963">Cytoplasm</keyword>
<dbReference type="SFLD" id="SFLDF00275">
    <property type="entry name" value="adenosine_C2_methyltransferase"/>
    <property type="match status" value="1"/>
</dbReference>
<dbReference type="FunCoup" id="A0A090LZ90">
    <property type="interactions" value="420"/>
</dbReference>
<keyword evidence="12" id="KW-0472">Membrane</keyword>
<comment type="caution">
    <text evidence="14">The sequence shown here is derived from an EMBL/GenBank/DDBJ whole genome shotgun (WGS) entry which is preliminary data.</text>
</comment>
<organism evidence="14 15">
    <name type="scientific">Ostreococcus tauri</name>
    <name type="common">Marine green alga</name>
    <dbReference type="NCBI Taxonomy" id="70448"/>
    <lineage>
        <taxon>Eukaryota</taxon>
        <taxon>Viridiplantae</taxon>
        <taxon>Chlorophyta</taxon>
        <taxon>Mamiellophyceae</taxon>
        <taxon>Mamiellales</taxon>
        <taxon>Bathycoccaceae</taxon>
        <taxon>Ostreococcus</taxon>
    </lineage>
</organism>
<keyword evidence="12" id="KW-1133">Transmembrane helix</keyword>
<keyword evidence="12" id="KW-0812">Transmembrane</keyword>
<evidence type="ECO:0000256" key="3">
    <source>
        <dbReference type="ARBA" id="ARBA00022485"/>
    </source>
</evidence>
<evidence type="ECO:0000256" key="1">
    <source>
        <dbReference type="ARBA" id="ARBA00001966"/>
    </source>
</evidence>
<evidence type="ECO:0000256" key="10">
    <source>
        <dbReference type="ARBA" id="ARBA00023014"/>
    </source>
</evidence>
<dbReference type="GO" id="GO:0051539">
    <property type="term" value="F:4 iron, 4 sulfur cluster binding"/>
    <property type="evidence" value="ECO:0007669"/>
    <property type="project" value="UniProtKB-KW"/>
</dbReference>
<evidence type="ECO:0000256" key="11">
    <source>
        <dbReference type="SAM" id="MobiDB-lite"/>
    </source>
</evidence>
<sequence length="386" mass="41930">MTLGEVDMDDGTLPRIVVERLRDGTSGFELYTTRVAHESASSDGSTTKLIVELQDGHKIEACVMRHAKGRTTLCVSSQVGCKMGCTFCATGTLGELGNLASFEILEQLAHANRVAAVRNVVFMGMGEPLNNYDSVIEAIGVMTDDKAFALSASKITVSTVGVIPRMRTLTRDAPGTCLALSLHAPTQELRQKIVPTATAYKLDDLMRVLEEYLASGPKMKTMIEYCVLGGVNDDETCAEKLGELFRGKEEKIILNLIPLNPTDTPAGHVPPTPEAVRKMMEILMKKYGLFVTRRHTMGDDIAGACGQLALKTPGDPDMEDMMAPRRTTSAAKVRRAPPREERTSPTLVEASQPSSSSRAQRTEYALIGVSVLSAGMLAYALYSRRR</sequence>
<comment type="cofactor">
    <cofactor evidence="1">
        <name>[4Fe-4S] cluster</name>
        <dbReference type="ChEBI" id="CHEBI:49883"/>
    </cofactor>
</comment>
<gene>
    <name evidence="14" type="ORF">OT_ostta03g05080</name>
</gene>
<evidence type="ECO:0000259" key="13">
    <source>
        <dbReference type="PROSITE" id="PS51918"/>
    </source>
</evidence>
<reference evidence="14 15" key="2">
    <citation type="journal article" date="2014" name="BMC Genomics">
        <title>An improved genome of the model marine alga Ostreococcus tauri unfolds by assessing Illumina de novo assemblies.</title>
        <authorList>
            <person name="Blanc-Mathieu R."/>
            <person name="Verhelst B."/>
            <person name="Derelle E."/>
            <person name="Rombauts S."/>
            <person name="Bouget F.Y."/>
            <person name="Carre I."/>
            <person name="Chateau A."/>
            <person name="Eyre-Walker A."/>
            <person name="Grimsley N."/>
            <person name="Moreau H."/>
            <person name="Piegu B."/>
            <person name="Rivals E."/>
            <person name="Schackwitz W."/>
            <person name="Van de Peer Y."/>
            <person name="Piganeau G."/>
        </authorList>
    </citation>
    <scope>NUCLEOTIDE SEQUENCE [LARGE SCALE GENOMIC DNA]</scope>
    <source>
        <strain evidence="15">OTTH 0595 / CCAP 157/2 / RCC745</strain>
    </source>
</reference>
<dbReference type="SFLD" id="SFLDS00029">
    <property type="entry name" value="Radical_SAM"/>
    <property type="match status" value="1"/>
</dbReference>
<dbReference type="PANTHER" id="PTHR30544">
    <property type="entry name" value="23S RRNA METHYLTRANSFERASE"/>
    <property type="match status" value="1"/>
</dbReference>